<dbReference type="Gene3D" id="2.20.110.10">
    <property type="entry name" value="Histone H3 K4-specific methyltransferase SET7/9 N-terminal domain"/>
    <property type="match status" value="1"/>
</dbReference>
<dbReference type="Gene3D" id="3.80.10.10">
    <property type="entry name" value="Ribonuclease Inhibitor"/>
    <property type="match status" value="1"/>
</dbReference>
<dbReference type="Pfam" id="PF02493">
    <property type="entry name" value="MORN"/>
    <property type="match status" value="2"/>
</dbReference>
<accession>A0A196SAR3</accession>
<keyword evidence="3" id="KW-1185">Reference proteome</keyword>
<dbReference type="InterPro" id="IPR032675">
    <property type="entry name" value="LRR_dom_sf"/>
</dbReference>
<name>A0A196SAR3_BLAHN</name>
<comment type="caution">
    <text evidence="2">The sequence shown here is derived from an EMBL/GenBank/DDBJ whole genome shotgun (WGS) entry which is preliminary data.</text>
</comment>
<evidence type="ECO:0000313" key="3">
    <source>
        <dbReference type="Proteomes" id="UP000078348"/>
    </source>
</evidence>
<dbReference type="Proteomes" id="UP000078348">
    <property type="component" value="Unassembled WGS sequence"/>
</dbReference>
<dbReference type="SUPFAM" id="SSF82185">
    <property type="entry name" value="Histone H3 K4-specific methyltransferase SET7/9 N-terminal domain"/>
    <property type="match status" value="1"/>
</dbReference>
<dbReference type="InterPro" id="IPR003409">
    <property type="entry name" value="MORN"/>
</dbReference>
<dbReference type="EMBL" id="LXWW01000453">
    <property type="protein sequence ID" value="OAO13192.1"/>
    <property type="molecule type" value="Genomic_DNA"/>
</dbReference>
<evidence type="ECO:0000256" key="1">
    <source>
        <dbReference type="ARBA" id="ARBA00022737"/>
    </source>
</evidence>
<dbReference type="SUPFAM" id="SSF52047">
    <property type="entry name" value="RNI-like"/>
    <property type="match status" value="1"/>
</dbReference>
<organism evidence="2 3">
    <name type="scientific">Blastocystis sp. subtype 1 (strain ATCC 50177 / NandII)</name>
    <dbReference type="NCBI Taxonomy" id="478820"/>
    <lineage>
        <taxon>Eukaryota</taxon>
        <taxon>Sar</taxon>
        <taxon>Stramenopiles</taxon>
        <taxon>Bigyra</taxon>
        <taxon>Opalozoa</taxon>
        <taxon>Opalinata</taxon>
        <taxon>Blastocystidae</taxon>
        <taxon>Blastocystis</taxon>
    </lineage>
</organism>
<evidence type="ECO:0000313" key="2">
    <source>
        <dbReference type="EMBL" id="OAO13192.1"/>
    </source>
</evidence>
<dbReference type="AlphaFoldDB" id="A0A196SAR3"/>
<sequence length="616" mass="69139">MSDICDDEAIRGLYLSALRTIEIADEREFLTKKYAETTGESAYALKGEFGGMQLRLTWKRGVVEGPATLVANDGSTVCTFSFRAASPHGRATFFCKGARFCSMSVMDGIYMGDCEFFRNGRIFYTGDFFHGDVNGQGILYYPTGSIMYEGEFRYGYADGSGTFHTPEGDEVFSDSWKRGSCANVQTTVVTPPMVVCIQQTRDEEAYTEEIFSRRLSYSLPYMKTFDLVPASTPVQNPDVTIKKRMNYTSSDTSDYHSDSAIPIPRGELTRHIRDQQVTVRTSDEDVMALPVVGEEQPAVRPSKRAVKTFKAEVIPSQPVEVFREPRECLQPPPISVPEKWKRVPRGVTDLTVDTECFNDPYMKYMKLSQFRHLKSITFNDYCCCDVTTLALRNCQYLESLVVGDDCFSPLGVRNASEYKYVLKALKKDPEGGSFYAGYDYYLASIQIGRQSFLKFSHFSLYLLPNLRSIVIGEVSAYDDVNLGSFNFLSVLTVVLDNLPALESVIIGSYSFTEVRSVTLSNLPALRHLELGHQVFRGDDAWAQNAITLHALPSLSTLILRDSVGCNMRYLSMHDCFSSRERLSFQIGAVFSQNTAVSYEGCPQDAIDMIVQKVRMA</sequence>
<gene>
    <name evidence="2" type="ORF">AV274_5134</name>
</gene>
<dbReference type="OrthoDB" id="203073at2759"/>
<protein>
    <submittedName>
        <fullName evidence="2">MORN repeat protein</fullName>
    </submittedName>
</protein>
<proteinExistence type="predicted"/>
<reference evidence="2 3" key="1">
    <citation type="submission" date="2016-05" db="EMBL/GenBank/DDBJ databases">
        <title>Nuclear genome of Blastocystis sp. subtype 1 NandII.</title>
        <authorList>
            <person name="Gentekaki E."/>
            <person name="Curtis B."/>
            <person name="Stairs C."/>
            <person name="Eme L."/>
            <person name="Herman E."/>
            <person name="Klimes V."/>
            <person name="Arias M.C."/>
            <person name="Elias M."/>
            <person name="Hilliou F."/>
            <person name="Klute M."/>
            <person name="Malik S.-B."/>
            <person name="Pightling A."/>
            <person name="Rachubinski R."/>
            <person name="Salas D."/>
            <person name="Schlacht A."/>
            <person name="Suga H."/>
            <person name="Archibald J."/>
            <person name="Ball S.G."/>
            <person name="Clark G."/>
            <person name="Dacks J."/>
            <person name="Van Der Giezen M."/>
            <person name="Tsaousis A."/>
            <person name="Roger A."/>
        </authorList>
    </citation>
    <scope>NUCLEOTIDE SEQUENCE [LARGE SCALE GENOMIC DNA]</scope>
    <source>
        <strain evidence="3">ATCC 50177 / NandII</strain>
    </source>
</reference>
<keyword evidence="1" id="KW-0677">Repeat</keyword>